<dbReference type="PANTHER" id="PTHR47176:SF1">
    <property type="entry name" value="OS04G0577500 PROTEIN"/>
    <property type="match status" value="1"/>
</dbReference>
<keyword evidence="2" id="KW-0479">Metal-binding</keyword>
<keyword evidence="1 3" id="KW-0378">Hydrolase</keyword>
<keyword evidence="4" id="KW-1185">Reference proteome</keyword>
<name>C0QM03_DESAH</name>
<feature type="binding site" evidence="2">
    <location>
        <position position="100"/>
    </location>
    <ligand>
        <name>a divalent metal cation</name>
        <dbReference type="ChEBI" id="CHEBI:60240"/>
        <label>2</label>
    </ligand>
</feature>
<protein>
    <submittedName>
        <fullName evidence="3">TatD2</fullName>
        <ecNumber evidence="3">3.1.21.-</ecNumber>
    </submittedName>
</protein>
<dbReference type="EC" id="3.1.21.-" evidence="3"/>
<dbReference type="CDD" id="cd01310">
    <property type="entry name" value="TatD_DNAse"/>
    <property type="match status" value="1"/>
</dbReference>
<proteinExistence type="predicted"/>
<dbReference type="Proteomes" id="UP000000442">
    <property type="component" value="Chromosome"/>
</dbReference>
<evidence type="ECO:0000256" key="2">
    <source>
        <dbReference type="PIRSR" id="PIRSR005902-1"/>
    </source>
</evidence>
<dbReference type="PANTHER" id="PTHR47176">
    <property type="entry name" value="OSJNBA0020J04.13 PROTEIN"/>
    <property type="match status" value="1"/>
</dbReference>
<gene>
    <name evidence="3" type="primary">tatD2</name>
    <name evidence="3" type="ordered locus">HRM2_11970</name>
</gene>
<evidence type="ECO:0000313" key="4">
    <source>
        <dbReference type="Proteomes" id="UP000000442"/>
    </source>
</evidence>
<evidence type="ECO:0000256" key="1">
    <source>
        <dbReference type="ARBA" id="ARBA00022801"/>
    </source>
</evidence>
<dbReference type="EMBL" id="CP001087">
    <property type="protein sequence ID" value="ACN14309.1"/>
    <property type="molecule type" value="Genomic_DNA"/>
</dbReference>
<sequence>MGKGYLACCATDESDWAKVAAIAQDHPRVLANFGVHPWQVNTLTDKWAKHLKGWLCRMPSGIGEIGLDFTDPSVDQSRQEAVFLRQLDLANQLGRPVSIHIRRAWDRFIHILKSAAPLSHGGLIHSYSGSADMVPLFERCNLYISFSGSITNPRNKKVAKALGAVSFNRLLIETDSPDLMPRIPGKGPDEINTPDNLVVVAQAAADILNRPVQDLVDQTFDNGMRLFGALITED</sequence>
<dbReference type="PIRSF" id="PIRSF005902">
    <property type="entry name" value="DNase_TatD"/>
    <property type="match status" value="1"/>
</dbReference>
<dbReference type="GO" id="GO:0046872">
    <property type="term" value="F:metal ion binding"/>
    <property type="evidence" value="ECO:0007669"/>
    <property type="project" value="UniProtKB-KW"/>
</dbReference>
<dbReference type="PROSITE" id="PS01091">
    <property type="entry name" value="TATD_3"/>
    <property type="match status" value="1"/>
</dbReference>
<feature type="binding site" evidence="2">
    <location>
        <position position="125"/>
    </location>
    <ligand>
        <name>a divalent metal cation</name>
        <dbReference type="ChEBI" id="CHEBI:60240"/>
        <label>2</label>
    </ligand>
</feature>
<feature type="binding site" evidence="2">
    <location>
        <position position="175"/>
    </location>
    <ligand>
        <name>a divalent metal cation</name>
        <dbReference type="ChEBI" id="CHEBI:60240"/>
        <label>1</label>
    </ligand>
</feature>
<reference evidence="3 4" key="1">
    <citation type="journal article" date="2009" name="Environ. Microbiol.">
        <title>Genome sequence of Desulfobacterium autotrophicum HRM2, a marine sulfate reducer oxidizing organic carbon completely to carbon dioxide.</title>
        <authorList>
            <person name="Strittmatter A.W."/>
            <person name="Liesegang H."/>
            <person name="Rabus R."/>
            <person name="Decker I."/>
            <person name="Amann J."/>
            <person name="Andres S."/>
            <person name="Henne A."/>
            <person name="Fricke W.F."/>
            <person name="Martinez-Arias R."/>
            <person name="Bartels D."/>
            <person name="Goesmann A."/>
            <person name="Krause L."/>
            <person name="Puehler A."/>
            <person name="Klenk H.P."/>
            <person name="Richter M."/>
            <person name="Schuler M."/>
            <person name="Gloeckner F.O."/>
            <person name="Meyerdierks A."/>
            <person name="Gottschalk G."/>
            <person name="Amann R."/>
        </authorList>
    </citation>
    <scope>NUCLEOTIDE SEQUENCE [LARGE SCALE GENOMIC DNA]</scope>
    <source>
        <strain evidence="4">ATCC 43914 / DSM 3382 / HRM2</strain>
    </source>
</reference>
<evidence type="ECO:0000313" key="3">
    <source>
        <dbReference type="EMBL" id="ACN14309.1"/>
    </source>
</evidence>
<dbReference type="HOGENOM" id="CLU_031506_0_0_7"/>
<dbReference type="KEGG" id="dat:HRM2_11970"/>
<accession>C0QM03</accession>
<dbReference type="InterPro" id="IPR032466">
    <property type="entry name" value="Metal_Hydrolase"/>
</dbReference>
<dbReference type="InterPro" id="IPR001130">
    <property type="entry name" value="TatD-like"/>
</dbReference>
<dbReference type="SUPFAM" id="SSF51556">
    <property type="entry name" value="Metallo-dependent hydrolases"/>
    <property type="match status" value="1"/>
</dbReference>
<feature type="binding site" evidence="2">
    <location>
        <position position="64"/>
    </location>
    <ligand>
        <name>a divalent metal cation</name>
        <dbReference type="ChEBI" id="CHEBI:60240"/>
        <label>1</label>
    </ligand>
</feature>
<dbReference type="Gene3D" id="3.20.20.140">
    <property type="entry name" value="Metal-dependent hydrolases"/>
    <property type="match status" value="1"/>
</dbReference>
<organism evidence="3 4">
    <name type="scientific">Desulforapulum autotrophicum (strain ATCC 43914 / DSM 3382 / VKM B-1955 / HRM2)</name>
    <name type="common">Desulfobacterium autotrophicum</name>
    <dbReference type="NCBI Taxonomy" id="177437"/>
    <lineage>
        <taxon>Bacteria</taxon>
        <taxon>Pseudomonadati</taxon>
        <taxon>Thermodesulfobacteriota</taxon>
        <taxon>Desulfobacteria</taxon>
        <taxon>Desulfobacterales</taxon>
        <taxon>Desulfobacteraceae</taxon>
        <taxon>Desulforapulum</taxon>
    </lineage>
</organism>
<dbReference type="Pfam" id="PF01026">
    <property type="entry name" value="TatD_DNase"/>
    <property type="match status" value="1"/>
</dbReference>
<dbReference type="GO" id="GO:0016788">
    <property type="term" value="F:hydrolase activity, acting on ester bonds"/>
    <property type="evidence" value="ECO:0007669"/>
    <property type="project" value="InterPro"/>
</dbReference>
<dbReference type="STRING" id="177437.HRM2_11970"/>
<dbReference type="InterPro" id="IPR018228">
    <property type="entry name" value="DNase_TatD-rel_CS"/>
</dbReference>
<dbReference type="PROSITE" id="PS01090">
    <property type="entry name" value="TATD_2"/>
    <property type="match status" value="1"/>
</dbReference>
<dbReference type="AlphaFoldDB" id="C0QM03"/>
<dbReference type="eggNOG" id="COG0084">
    <property type="taxonomic scope" value="Bacteria"/>
</dbReference>